<dbReference type="Gene3D" id="1.10.260.40">
    <property type="entry name" value="lambda repressor-like DNA-binding domains"/>
    <property type="match status" value="1"/>
</dbReference>
<dbReference type="InterPro" id="IPR010982">
    <property type="entry name" value="Lambda_DNA-bd_dom_sf"/>
</dbReference>
<dbReference type="SUPFAM" id="SSF47413">
    <property type="entry name" value="lambda repressor-like DNA-binding domains"/>
    <property type="match status" value="1"/>
</dbReference>
<dbReference type="AlphaFoldDB" id="A0A3R6HIM8"/>
<gene>
    <name evidence="1" type="ORF">DW192_15825</name>
</gene>
<comment type="caution">
    <text evidence="1">The sequence shown here is derived from an EMBL/GenBank/DDBJ whole genome shotgun (WGS) entry which is preliminary data.</text>
</comment>
<name>A0A3R6HIM8_9BACT</name>
<evidence type="ECO:0008006" key="3">
    <source>
        <dbReference type="Google" id="ProtNLM"/>
    </source>
</evidence>
<sequence>METRNNINPRPFQPVSPGCILKEELEARSLPISDFAHKIGLEEFELDKLLNGTLCLSPEIASSLERFLGIPASFWLSLQSAYEEDLDKSDNKGMVRNFLNFVAP</sequence>
<evidence type="ECO:0000313" key="2">
    <source>
        <dbReference type="Proteomes" id="UP000284548"/>
    </source>
</evidence>
<reference evidence="1 2" key="1">
    <citation type="submission" date="2018-08" db="EMBL/GenBank/DDBJ databases">
        <title>A genome reference for cultivated species of the human gut microbiota.</title>
        <authorList>
            <person name="Zou Y."/>
            <person name="Xue W."/>
            <person name="Luo G."/>
        </authorList>
    </citation>
    <scope>NUCLEOTIDE SEQUENCE [LARGE SCALE GENOMIC DNA]</scope>
    <source>
        <strain evidence="1 2">AM16-54</strain>
    </source>
</reference>
<dbReference type="RefSeq" id="WP_118255934.1">
    <property type="nucleotide sequence ID" value="NZ_QRKB01000081.1"/>
</dbReference>
<organism evidence="1 2">
    <name type="scientific">Segatella copri</name>
    <dbReference type="NCBI Taxonomy" id="165179"/>
    <lineage>
        <taxon>Bacteria</taxon>
        <taxon>Pseudomonadati</taxon>
        <taxon>Bacteroidota</taxon>
        <taxon>Bacteroidia</taxon>
        <taxon>Bacteroidales</taxon>
        <taxon>Prevotellaceae</taxon>
        <taxon>Segatella</taxon>
    </lineage>
</organism>
<proteinExistence type="predicted"/>
<dbReference type="Proteomes" id="UP000284548">
    <property type="component" value="Unassembled WGS sequence"/>
</dbReference>
<protein>
    <recommendedName>
        <fullName evidence="3">Addiction module antidote protein, HigA family</fullName>
    </recommendedName>
</protein>
<dbReference type="EMBL" id="QRKB01000081">
    <property type="protein sequence ID" value="RHH74581.1"/>
    <property type="molecule type" value="Genomic_DNA"/>
</dbReference>
<evidence type="ECO:0000313" key="1">
    <source>
        <dbReference type="EMBL" id="RHH74581.1"/>
    </source>
</evidence>
<dbReference type="GO" id="GO:0003677">
    <property type="term" value="F:DNA binding"/>
    <property type="evidence" value="ECO:0007669"/>
    <property type="project" value="InterPro"/>
</dbReference>
<accession>A0A3R6HIM8</accession>